<accession>A0A6C0C772</accession>
<proteinExistence type="predicted"/>
<keyword evidence="1" id="KW-1133">Transmembrane helix</keyword>
<organism evidence="2">
    <name type="scientific">viral metagenome</name>
    <dbReference type="NCBI Taxonomy" id="1070528"/>
    <lineage>
        <taxon>unclassified sequences</taxon>
        <taxon>metagenomes</taxon>
        <taxon>organismal metagenomes</taxon>
    </lineage>
</organism>
<evidence type="ECO:0000256" key="1">
    <source>
        <dbReference type="SAM" id="Phobius"/>
    </source>
</evidence>
<sequence>MDTDQIIYFVAALILGMLLANMLKNVCGCKVVEGQEGTCVVNPEHPISRTGGQWTGYCNNVTSSNCKDRTDPVLDEIFPCKKPTGISGH</sequence>
<reference evidence="2" key="1">
    <citation type="journal article" date="2020" name="Nature">
        <title>Giant virus diversity and host interactions through global metagenomics.</title>
        <authorList>
            <person name="Schulz F."/>
            <person name="Roux S."/>
            <person name="Paez-Espino D."/>
            <person name="Jungbluth S."/>
            <person name="Walsh D.A."/>
            <person name="Denef V.J."/>
            <person name="McMahon K.D."/>
            <person name="Konstantinidis K.T."/>
            <person name="Eloe-Fadrosh E.A."/>
            <person name="Kyrpides N.C."/>
            <person name="Woyke T."/>
        </authorList>
    </citation>
    <scope>NUCLEOTIDE SEQUENCE</scope>
    <source>
        <strain evidence="2">GVMAG-M-3300020187-37</strain>
    </source>
</reference>
<dbReference type="EMBL" id="MN739345">
    <property type="protein sequence ID" value="QHS99649.1"/>
    <property type="molecule type" value="Genomic_DNA"/>
</dbReference>
<dbReference type="AlphaFoldDB" id="A0A6C0C772"/>
<feature type="transmembrane region" description="Helical" evidence="1">
    <location>
        <begin position="6"/>
        <end position="23"/>
    </location>
</feature>
<keyword evidence="1" id="KW-0472">Membrane</keyword>
<protein>
    <submittedName>
        <fullName evidence="2">Uncharacterized protein</fullName>
    </submittedName>
</protein>
<evidence type="ECO:0000313" key="2">
    <source>
        <dbReference type="EMBL" id="QHS99649.1"/>
    </source>
</evidence>
<name>A0A6C0C772_9ZZZZ</name>
<keyword evidence="1" id="KW-0812">Transmembrane</keyword>